<reference evidence="2 3" key="1">
    <citation type="submission" date="2018-10" db="EMBL/GenBank/DDBJ databases">
        <title>Corynebacterium macginleyi genome sequencing and assembly of the type strain and two clinical samples.</title>
        <authorList>
            <person name="Bernier A.-M."/>
            <person name="Bernard K."/>
        </authorList>
    </citation>
    <scope>NUCLEOTIDE SEQUENCE [LARGE SCALE GENOMIC DNA]</scope>
    <source>
        <strain evidence="2 3">NML 120205</strain>
    </source>
</reference>
<dbReference type="Proteomes" id="UP000270649">
    <property type="component" value="Unassembled WGS sequence"/>
</dbReference>
<feature type="transmembrane region" description="Helical" evidence="1">
    <location>
        <begin position="110"/>
        <end position="130"/>
    </location>
</feature>
<accession>A0A3M0GI83</accession>
<keyword evidence="1" id="KW-0812">Transmembrane</keyword>
<protein>
    <submittedName>
        <fullName evidence="2">Uncharacterized protein</fullName>
    </submittedName>
</protein>
<evidence type="ECO:0000313" key="3">
    <source>
        <dbReference type="Proteomes" id="UP000270649"/>
    </source>
</evidence>
<sequence length="135" mass="14590">MNMLKPLESITIFSVLLALALYVFTSISAGLNDGFPFLFGALFLLATAIAVVLIGINISLWSHRQARYSTSTIGKIGAWIITAGIVIAVAAVITQLFRAGGFWEPLFSELLWVVTAATGLLWLGFILLMVSGRTR</sequence>
<comment type="caution">
    <text evidence="2">The sequence shown here is derived from an EMBL/GenBank/DDBJ whole genome shotgun (WGS) entry which is preliminary data.</text>
</comment>
<name>A0A3M0GI83_9CORY</name>
<dbReference type="EMBL" id="REGC01000001">
    <property type="protein sequence ID" value="RMB64414.1"/>
    <property type="molecule type" value="Genomic_DNA"/>
</dbReference>
<feature type="transmembrane region" description="Helical" evidence="1">
    <location>
        <begin position="35"/>
        <end position="56"/>
    </location>
</feature>
<gene>
    <name evidence="2" type="ORF">D9543_01155</name>
</gene>
<organism evidence="2 3">
    <name type="scientific">Corynebacterium macginleyi</name>
    <dbReference type="NCBI Taxonomy" id="38290"/>
    <lineage>
        <taxon>Bacteria</taxon>
        <taxon>Bacillati</taxon>
        <taxon>Actinomycetota</taxon>
        <taxon>Actinomycetes</taxon>
        <taxon>Mycobacteriales</taxon>
        <taxon>Corynebacteriaceae</taxon>
        <taxon>Corynebacterium</taxon>
    </lineage>
</organism>
<keyword evidence="1" id="KW-0472">Membrane</keyword>
<keyword evidence="1" id="KW-1133">Transmembrane helix</keyword>
<evidence type="ECO:0000256" key="1">
    <source>
        <dbReference type="SAM" id="Phobius"/>
    </source>
</evidence>
<dbReference type="AlphaFoldDB" id="A0A3M0GI83"/>
<dbReference type="RefSeq" id="WP_121927272.1">
    <property type="nucleotide sequence ID" value="NZ_CP068291.1"/>
</dbReference>
<feature type="transmembrane region" description="Helical" evidence="1">
    <location>
        <begin position="76"/>
        <end position="98"/>
    </location>
</feature>
<evidence type="ECO:0000313" key="2">
    <source>
        <dbReference type="EMBL" id="RMB64414.1"/>
    </source>
</evidence>
<proteinExistence type="predicted"/>